<dbReference type="EMBL" id="CDPU01000003">
    <property type="protein sequence ID" value="CEO45524.1"/>
    <property type="molecule type" value="Genomic_DNA"/>
</dbReference>
<evidence type="ECO:0000256" key="1">
    <source>
        <dbReference type="SAM" id="MobiDB-lite"/>
    </source>
</evidence>
<evidence type="ECO:0008006" key="4">
    <source>
        <dbReference type="Google" id="ProtNLM"/>
    </source>
</evidence>
<accession>A0A0B7JL76</accession>
<name>A0A0B7JL76_BIOOC</name>
<protein>
    <recommendedName>
        <fullName evidence="4">PSI domain-containing protein</fullName>
    </recommendedName>
</protein>
<evidence type="ECO:0000256" key="2">
    <source>
        <dbReference type="SAM" id="Phobius"/>
    </source>
</evidence>
<evidence type="ECO:0000313" key="3">
    <source>
        <dbReference type="EMBL" id="CEO45524.1"/>
    </source>
</evidence>
<proteinExistence type="predicted"/>
<reference evidence="3" key="1">
    <citation type="submission" date="2015-01" db="EMBL/GenBank/DDBJ databases">
        <authorList>
            <person name="Durling Mikael"/>
        </authorList>
    </citation>
    <scope>NUCLEOTIDE SEQUENCE</scope>
</reference>
<organism evidence="3">
    <name type="scientific">Bionectria ochroleuca</name>
    <name type="common">Gliocladium roseum</name>
    <dbReference type="NCBI Taxonomy" id="29856"/>
    <lineage>
        <taxon>Eukaryota</taxon>
        <taxon>Fungi</taxon>
        <taxon>Dikarya</taxon>
        <taxon>Ascomycota</taxon>
        <taxon>Pezizomycotina</taxon>
        <taxon>Sordariomycetes</taxon>
        <taxon>Hypocreomycetidae</taxon>
        <taxon>Hypocreales</taxon>
        <taxon>Bionectriaceae</taxon>
        <taxon>Clonostachys</taxon>
    </lineage>
</organism>
<gene>
    <name evidence="3" type="ORF">BN869_000001579_1</name>
</gene>
<sequence>MEPSLISALRSNFSASETDKEHFYRCWSRTSCPNCLDAEGCSWCPYSWSCVPNSHKIPFLAPAYDKQICPARQEQWEIRTRPLGCNVSSVTTLTATVSIAGTFVVLLLAFLTILAALRIRRYARKKAWRVPWRARPAQNRDREQEPLLQSQAAGPGAE</sequence>
<keyword evidence="2" id="KW-0472">Membrane</keyword>
<feature type="transmembrane region" description="Helical" evidence="2">
    <location>
        <begin position="97"/>
        <end position="119"/>
    </location>
</feature>
<dbReference type="AlphaFoldDB" id="A0A0B7JL76"/>
<feature type="region of interest" description="Disordered" evidence="1">
    <location>
        <begin position="135"/>
        <end position="158"/>
    </location>
</feature>
<keyword evidence="2" id="KW-1133">Transmembrane helix</keyword>
<keyword evidence="2" id="KW-0812">Transmembrane</keyword>